<comment type="caution">
    <text evidence="1">The sequence shown here is derived from an EMBL/GenBank/DDBJ whole genome shotgun (WGS) entry which is preliminary data.</text>
</comment>
<dbReference type="EMBL" id="VHQI01000011">
    <property type="protein sequence ID" value="TPW40840.1"/>
    <property type="molecule type" value="Genomic_DNA"/>
</dbReference>
<dbReference type="AlphaFoldDB" id="A0A506V677"/>
<dbReference type="Proteomes" id="UP000319523">
    <property type="component" value="Unassembled WGS sequence"/>
</dbReference>
<name>A0A506V677_9GAMM</name>
<protein>
    <submittedName>
        <fullName evidence="1">Uncharacterized protein</fullName>
    </submittedName>
</protein>
<dbReference type="RefSeq" id="WP_141177305.1">
    <property type="nucleotide sequence ID" value="NZ_JBHUFX010000007.1"/>
</dbReference>
<dbReference type="OrthoDB" id="1525365at2"/>
<reference evidence="1 2" key="1">
    <citation type="submission" date="2019-06" db="EMBL/GenBank/DDBJ databases">
        <authorList>
            <person name="Yang Y."/>
        </authorList>
    </citation>
    <scope>NUCLEOTIDE SEQUENCE [LARGE SCALE GENOMIC DNA]</scope>
    <source>
        <strain evidence="1 2">BIT-26</strain>
    </source>
</reference>
<organism evidence="1 2">
    <name type="scientific">Mixta tenebrionis</name>
    <dbReference type="NCBI Taxonomy" id="2562439"/>
    <lineage>
        <taxon>Bacteria</taxon>
        <taxon>Pseudomonadati</taxon>
        <taxon>Pseudomonadota</taxon>
        <taxon>Gammaproteobacteria</taxon>
        <taxon>Enterobacterales</taxon>
        <taxon>Erwiniaceae</taxon>
        <taxon>Mixta</taxon>
    </lineage>
</organism>
<gene>
    <name evidence="1" type="ORF">FKM52_16770</name>
</gene>
<evidence type="ECO:0000313" key="1">
    <source>
        <dbReference type="EMBL" id="TPW40840.1"/>
    </source>
</evidence>
<proteinExistence type="predicted"/>
<evidence type="ECO:0000313" key="2">
    <source>
        <dbReference type="Proteomes" id="UP000319523"/>
    </source>
</evidence>
<keyword evidence="2" id="KW-1185">Reference proteome</keyword>
<sequence length="65" mass="7148">MIDHFTLTLSGVNASTPGLEDALFESGCDDALLCFYDDNVYLEFDRDSKSVERAALSLILKAACR</sequence>
<accession>A0A506V677</accession>